<dbReference type="GO" id="GO:0003676">
    <property type="term" value="F:nucleic acid binding"/>
    <property type="evidence" value="ECO:0007669"/>
    <property type="project" value="InterPro"/>
</dbReference>
<dbReference type="Gene3D" id="3.30.420.10">
    <property type="entry name" value="Ribonuclease H-like superfamily/Ribonuclease H"/>
    <property type="match status" value="1"/>
</dbReference>
<accession>A0A0A1WCY9</accession>
<evidence type="ECO:0000313" key="1">
    <source>
        <dbReference type="EMBL" id="JAC96751.1"/>
    </source>
</evidence>
<reference evidence="1" key="1">
    <citation type="submission" date="2014-11" db="EMBL/GenBank/DDBJ databases">
        <authorList>
            <person name="Geib S."/>
        </authorList>
    </citation>
    <scope>NUCLEOTIDE SEQUENCE</scope>
</reference>
<proteinExistence type="predicted"/>
<dbReference type="AlphaFoldDB" id="A0A0A1WCY9"/>
<reference evidence="1" key="2">
    <citation type="journal article" date="2015" name="Gigascience">
        <title>Reconstructing a comprehensive transcriptome assembly of a white-pupal translocated strain of the pest fruit fly Bactrocera cucurbitae.</title>
        <authorList>
            <person name="Sim S.B."/>
            <person name="Calla B."/>
            <person name="Hall B."/>
            <person name="DeRego T."/>
            <person name="Geib S.M."/>
        </authorList>
    </citation>
    <scope>NUCLEOTIDE SEQUENCE</scope>
</reference>
<organism evidence="1">
    <name type="scientific">Zeugodacus cucurbitae</name>
    <name type="common">Melon fruit fly</name>
    <name type="synonym">Bactrocera cucurbitae</name>
    <dbReference type="NCBI Taxonomy" id="28588"/>
    <lineage>
        <taxon>Eukaryota</taxon>
        <taxon>Metazoa</taxon>
        <taxon>Ecdysozoa</taxon>
        <taxon>Arthropoda</taxon>
        <taxon>Hexapoda</taxon>
        <taxon>Insecta</taxon>
        <taxon>Pterygota</taxon>
        <taxon>Neoptera</taxon>
        <taxon>Endopterygota</taxon>
        <taxon>Diptera</taxon>
        <taxon>Brachycera</taxon>
        <taxon>Muscomorpha</taxon>
        <taxon>Tephritoidea</taxon>
        <taxon>Tephritidae</taxon>
        <taxon>Zeugodacus</taxon>
        <taxon>Zeugodacus</taxon>
    </lineage>
</organism>
<feature type="non-terminal residue" evidence="1">
    <location>
        <position position="1"/>
    </location>
</feature>
<gene>
    <name evidence="1" type="primary">Ccdc99</name>
    <name evidence="1" type="ORF">g.46184</name>
</gene>
<dbReference type="InterPro" id="IPR036397">
    <property type="entry name" value="RNaseH_sf"/>
</dbReference>
<protein>
    <submittedName>
        <fullName evidence="1">Protein Spindly</fullName>
    </submittedName>
</protein>
<dbReference type="SUPFAM" id="SSF53098">
    <property type="entry name" value="Ribonuclease H-like"/>
    <property type="match status" value="1"/>
</dbReference>
<sequence length="228" mass="26269">VKGVDVAGIVCIDSTTTTKIKLDIDFFKNTAKSKKETNNEQIHKLFNKKINDLKNRNIEIIFTDGSVKEGTTNAAFYYNNSSKRSNIIRSFNTEKLMSSMTAEIIIFDKAVDFALTYQMHRLAFLTHSKSDAIALTNAELNYYLAIDIRNNIQNSSLEMVQIYFKPNHRGIHQSNVVDTAAKHADRNGEFFHLGWTMGDASKEIERNRTAKWQEYYNPISNEKEKKYY</sequence>
<name>A0A0A1WCY9_ZEUCU</name>
<dbReference type="InterPro" id="IPR012337">
    <property type="entry name" value="RNaseH-like_sf"/>
</dbReference>
<dbReference type="EMBL" id="GBXI01017540">
    <property type="protein sequence ID" value="JAC96751.1"/>
    <property type="molecule type" value="Transcribed_RNA"/>
</dbReference>